<dbReference type="SUPFAM" id="SSF47781">
    <property type="entry name" value="RuvA domain 2-like"/>
    <property type="match status" value="2"/>
</dbReference>
<sequence>MKSHFQFSKNERNGIFFLILLIVVLQLIYWFVDFSQDEQLVVNSEIELLNRQIDSFSALQPVKKAFTYNPNFITEEKGYQLGLSLDEIDRLHRFRAIGKYVNTADEFQQVTQVSDSVLNTIKQDFRFPNFKPQKKGTKALLVKPKIAIVKEDLNSVSENELKAISGIGNALAARIIKFRTALGGFLVEDQLYDVYGLKPEVVNKVKERYSVFTKPTIERLNINEVSAYELSSLVYVKYSLAKKIVAYRDSVGTFESIDQLTKIEGFPTNKIERIRLYLLVD</sequence>
<reference evidence="2 3" key="1">
    <citation type="submission" date="2020-01" db="EMBL/GenBank/DDBJ databases">
        <title>Spongiivirga citrea KCTC 32990T.</title>
        <authorList>
            <person name="Wang G."/>
        </authorList>
    </citation>
    <scope>NUCLEOTIDE SEQUENCE [LARGE SCALE GENOMIC DNA]</scope>
    <source>
        <strain evidence="2 3">KCTC 32990</strain>
    </source>
</reference>
<gene>
    <name evidence="2" type="ORF">GWK10_14545</name>
</gene>
<comment type="caution">
    <text evidence="2">The sequence shown here is derived from an EMBL/GenBank/DDBJ whole genome shotgun (WGS) entry which is preliminary data.</text>
</comment>
<evidence type="ECO:0000313" key="3">
    <source>
        <dbReference type="Proteomes" id="UP000474296"/>
    </source>
</evidence>
<keyword evidence="3" id="KW-1185">Reference proteome</keyword>
<organism evidence="2 3">
    <name type="scientific">Spongiivirga citrea</name>
    <dbReference type="NCBI Taxonomy" id="1481457"/>
    <lineage>
        <taxon>Bacteria</taxon>
        <taxon>Pseudomonadati</taxon>
        <taxon>Bacteroidota</taxon>
        <taxon>Flavobacteriia</taxon>
        <taxon>Flavobacteriales</taxon>
        <taxon>Flavobacteriaceae</taxon>
        <taxon>Spongiivirga</taxon>
    </lineage>
</organism>
<evidence type="ECO:0000256" key="1">
    <source>
        <dbReference type="SAM" id="Phobius"/>
    </source>
</evidence>
<dbReference type="InterPro" id="IPR051675">
    <property type="entry name" value="Endo/Exo/Phosphatase_dom_1"/>
</dbReference>
<keyword evidence="1" id="KW-0472">Membrane</keyword>
<accession>A0A6M0CRE8</accession>
<keyword evidence="1" id="KW-1133">Transmembrane helix</keyword>
<proteinExistence type="predicted"/>
<evidence type="ECO:0000313" key="2">
    <source>
        <dbReference type="EMBL" id="NER18439.1"/>
    </source>
</evidence>
<dbReference type="AlphaFoldDB" id="A0A6M0CRE8"/>
<dbReference type="Proteomes" id="UP000474296">
    <property type="component" value="Unassembled WGS sequence"/>
</dbReference>
<dbReference type="RefSeq" id="WP_164033104.1">
    <property type="nucleotide sequence ID" value="NZ_JAABOQ010000005.1"/>
</dbReference>
<keyword evidence="1" id="KW-0812">Transmembrane</keyword>
<dbReference type="PANTHER" id="PTHR21180:SF32">
    <property type="entry name" value="ENDONUCLEASE_EXONUCLEASE_PHOSPHATASE FAMILY DOMAIN-CONTAINING PROTEIN 1"/>
    <property type="match status" value="1"/>
</dbReference>
<dbReference type="Pfam" id="PF12836">
    <property type="entry name" value="HHH_3"/>
    <property type="match status" value="2"/>
</dbReference>
<dbReference type="Gene3D" id="1.10.150.280">
    <property type="entry name" value="AF1531-like domain"/>
    <property type="match status" value="2"/>
</dbReference>
<protein>
    <submittedName>
        <fullName evidence="2">Helix-hairpin-helix domain-containing protein</fullName>
    </submittedName>
</protein>
<dbReference type="PANTHER" id="PTHR21180">
    <property type="entry name" value="ENDONUCLEASE/EXONUCLEASE/PHOSPHATASE FAMILY DOMAIN-CONTAINING PROTEIN 1"/>
    <property type="match status" value="1"/>
</dbReference>
<dbReference type="InterPro" id="IPR010994">
    <property type="entry name" value="RuvA_2-like"/>
</dbReference>
<name>A0A6M0CRE8_9FLAO</name>
<dbReference type="EMBL" id="JAABOQ010000005">
    <property type="protein sequence ID" value="NER18439.1"/>
    <property type="molecule type" value="Genomic_DNA"/>
</dbReference>
<feature type="transmembrane region" description="Helical" evidence="1">
    <location>
        <begin position="12"/>
        <end position="32"/>
    </location>
</feature>